<reference evidence="2" key="1">
    <citation type="submission" date="2023-07" db="EMBL/GenBank/DDBJ databases">
        <title>Functional and genomic diversity of the sorghum phyllosphere microbiome.</title>
        <authorList>
            <person name="Shade A."/>
        </authorList>
    </citation>
    <scope>NUCLEOTIDE SEQUENCE [LARGE SCALE GENOMIC DNA]</scope>
    <source>
        <strain evidence="2">SORGH_AS_0422</strain>
    </source>
</reference>
<comment type="caution">
    <text evidence="1">The sequence shown here is derived from an EMBL/GenBank/DDBJ whole genome shotgun (WGS) entry which is preliminary data.</text>
</comment>
<dbReference type="EMBL" id="JAVLVU010000001">
    <property type="protein sequence ID" value="MDT3403733.1"/>
    <property type="molecule type" value="Genomic_DNA"/>
</dbReference>
<gene>
    <name evidence="1" type="ORF">QE417_002805</name>
</gene>
<proteinExistence type="predicted"/>
<dbReference type="Proteomes" id="UP001258315">
    <property type="component" value="Unassembled WGS sequence"/>
</dbReference>
<organism evidence="1 2">
    <name type="scientific">Mucilaginibacter terrae</name>
    <dbReference type="NCBI Taxonomy" id="1955052"/>
    <lineage>
        <taxon>Bacteria</taxon>
        <taxon>Pseudomonadati</taxon>
        <taxon>Bacteroidota</taxon>
        <taxon>Sphingobacteriia</taxon>
        <taxon>Sphingobacteriales</taxon>
        <taxon>Sphingobacteriaceae</taxon>
        <taxon>Mucilaginibacter</taxon>
    </lineage>
</organism>
<protein>
    <submittedName>
        <fullName evidence="1">Uncharacterized protein</fullName>
    </submittedName>
</protein>
<keyword evidence="2" id="KW-1185">Reference proteome</keyword>
<name>A0ABU3GVE1_9SPHI</name>
<accession>A0ABU3GVE1</accession>
<evidence type="ECO:0000313" key="1">
    <source>
        <dbReference type="EMBL" id="MDT3403733.1"/>
    </source>
</evidence>
<dbReference type="RefSeq" id="WP_311950999.1">
    <property type="nucleotide sequence ID" value="NZ_JAVLVU010000001.1"/>
</dbReference>
<sequence length="157" mass="18008">MQPTNRTNTHTQLRIIKTARSQKAINEAAEQGFRPLVKPVIPSPEIRSKYAVLQDRKTGKIEVVSDYRMAGAYDNMKNVIDFTFYYPYRFESPFAAYLVPPDLQVGELVVLEDLIEDVISGEWNQGDIFRLKSCQAIWNGNEFILQHDPNLRTMVVG</sequence>
<evidence type="ECO:0000313" key="2">
    <source>
        <dbReference type="Proteomes" id="UP001258315"/>
    </source>
</evidence>